<evidence type="ECO:0000313" key="4">
    <source>
        <dbReference type="Proteomes" id="UP000009011"/>
    </source>
</evidence>
<dbReference type="Gene3D" id="3.40.50.620">
    <property type="entry name" value="HUPs"/>
    <property type="match status" value="2"/>
</dbReference>
<evidence type="ECO:0000259" key="2">
    <source>
        <dbReference type="Pfam" id="PF00582"/>
    </source>
</evidence>
<protein>
    <submittedName>
        <fullName evidence="3">Putative universal stress protein</fullName>
    </submittedName>
</protein>
<dbReference type="Pfam" id="PF00582">
    <property type="entry name" value="Usp"/>
    <property type="match status" value="1"/>
</dbReference>
<comment type="similarity">
    <text evidence="1">Belongs to the universal stress protein A family.</text>
</comment>
<dbReference type="HOGENOM" id="CLU_969245_0_0_10"/>
<gene>
    <name evidence="3" type="ordered locus">MROS_2021</name>
</gene>
<reference evidence="3 4" key="1">
    <citation type="journal article" date="2013" name="PLoS ONE">
        <title>Genomic analysis of Melioribacter roseus, facultatively anaerobic organotrophic bacterium representing a novel deep lineage within Bacteriodetes/Chlorobi group.</title>
        <authorList>
            <person name="Kadnikov V.V."/>
            <person name="Mardanov A.V."/>
            <person name="Podosokorskaya O.A."/>
            <person name="Gavrilov S.N."/>
            <person name="Kublanov I.V."/>
            <person name="Beletsky A.V."/>
            <person name="Bonch-Osmolovskaya E.A."/>
            <person name="Ravin N.V."/>
        </authorList>
    </citation>
    <scope>NUCLEOTIDE SEQUENCE [LARGE SCALE GENOMIC DNA]</scope>
    <source>
        <strain evidence="4">JCM 17771 / P3M-2</strain>
    </source>
</reference>
<dbReference type="EMBL" id="CP003557">
    <property type="protein sequence ID" value="AFN75253.1"/>
    <property type="molecule type" value="Genomic_DNA"/>
</dbReference>
<dbReference type="SUPFAM" id="SSF52402">
    <property type="entry name" value="Adenine nucleotide alpha hydrolases-like"/>
    <property type="match status" value="2"/>
</dbReference>
<sequence length="276" mass="31309">MFNKIGLAVTFSPNGLSLLKNARKLADLFNAGLVIIHVGENNSEKEVKMDEMIIEAGLEKDGYSLVWQQGEPADTIIDVCIKEKIDLLIAGALEKEPLLKYYTGSVARTLMREAPCSVLVLVNPENKIIKFNKICVDVDYTPLNEIAVKKAYKLALLENTEEFILVREFQVPGLAITVSDGGDSEDTESKRLIWQKEEEMKLKLFAEELNLTEIKPKLVCRYGREGWELQQYVRESGSDLLVVALPPNKLKFFDRIFKHDLEFIFSQLPCSLLIIR</sequence>
<dbReference type="STRING" id="1191523.MROS_2021"/>
<proteinExistence type="inferred from homology"/>
<dbReference type="PANTHER" id="PTHR46268:SF6">
    <property type="entry name" value="UNIVERSAL STRESS PROTEIN UP12"/>
    <property type="match status" value="1"/>
</dbReference>
<feature type="domain" description="UspA" evidence="2">
    <location>
        <begin position="1"/>
        <end position="120"/>
    </location>
</feature>
<keyword evidence="4" id="KW-1185">Reference proteome</keyword>
<dbReference type="InterPro" id="IPR014729">
    <property type="entry name" value="Rossmann-like_a/b/a_fold"/>
</dbReference>
<organism evidence="3 4">
    <name type="scientific">Melioribacter roseus (strain DSM 23840 / JCM 17771 / VKM B-2668 / P3M-2)</name>
    <dbReference type="NCBI Taxonomy" id="1191523"/>
    <lineage>
        <taxon>Bacteria</taxon>
        <taxon>Pseudomonadati</taxon>
        <taxon>Ignavibacteriota</taxon>
        <taxon>Ignavibacteria</taxon>
        <taxon>Ignavibacteriales</taxon>
        <taxon>Melioribacteraceae</taxon>
        <taxon>Melioribacter</taxon>
    </lineage>
</organism>
<name>I7A1Y7_MELRP</name>
<dbReference type="eggNOG" id="COG0589">
    <property type="taxonomic scope" value="Bacteria"/>
</dbReference>
<dbReference type="OrthoDB" id="946689at2"/>
<dbReference type="RefSeq" id="WP_014856685.1">
    <property type="nucleotide sequence ID" value="NC_018178.1"/>
</dbReference>
<evidence type="ECO:0000256" key="1">
    <source>
        <dbReference type="ARBA" id="ARBA00008791"/>
    </source>
</evidence>
<dbReference type="PANTHER" id="PTHR46268">
    <property type="entry name" value="STRESS RESPONSE PROTEIN NHAX"/>
    <property type="match status" value="1"/>
</dbReference>
<accession>I7A1Y7</accession>
<dbReference type="AlphaFoldDB" id="I7A1Y7"/>
<dbReference type="Proteomes" id="UP000009011">
    <property type="component" value="Chromosome"/>
</dbReference>
<dbReference type="InterPro" id="IPR006016">
    <property type="entry name" value="UspA"/>
</dbReference>
<dbReference type="CDD" id="cd00293">
    <property type="entry name" value="USP-like"/>
    <property type="match status" value="1"/>
</dbReference>
<dbReference type="KEGG" id="mro:MROS_2021"/>
<evidence type="ECO:0000313" key="3">
    <source>
        <dbReference type="EMBL" id="AFN75253.1"/>
    </source>
</evidence>